<accession>A0A285R0J8</accession>
<dbReference type="Gene3D" id="3.90.76.10">
    <property type="entry name" value="Dipeptide-binding Protein, Domain 1"/>
    <property type="match status" value="1"/>
</dbReference>
<dbReference type="Gene3D" id="3.10.105.10">
    <property type="entry name" value="Dipeptide-binding Protein, Domain 3"/>
    <property type="match status" value="1"/>
</dbReference>
<dbReference type="EMBL" id="OBMI01000003">
    <property type="protein sequence ID" value="SOB87364.1"/>
    <property type="molecule type" value="Genomic_DNA"/>
</dbReference>
<evidence type="ECO:0000256" key="2">
    <source>
        <dbReference type="ARBA" id="ARBA00005695"/>
    </source>
</evidence>
<dbReference type="SUPFAM" id="SSF53850">
    <property type="entry name" value="Periplasmic binding protein-like II"/>
    <property type="match status" value="1"/>
</dbReference>
<dbReference type="Pfam" id="PF00496">
    <property type="entry name" value="SBP_bac_5"/>
    <property type="match status" value="1"/>
</dbReference>
<dbReference type="GO" id="GO:0015833">
    <property type="term" value="P:peptide transport"/>
    <property type="evidence" value="ECO:0007669"/>
    <property type="project" value="TreeGrafter"/>
</dbReference>
<gene>
    <name evidence="6" type="ORF">SAMN06297144_2494</name>
</gene>
<organism evidence="6 7">
    <name type="scientific">Sphingomonas guangdongensis</name>
    <dbReference type="NCBI Taxonomy" id="1141890"/>
    <lineage>
        <taxon>Bacteria</taxon>
        <taxon>Pseudomonadati</taxon>
        <taxon>Pseudomonadota</taxon>
        <taxon>Alphaproteobacteria</taxon>
        <taxon>Sphingomonadales</taxon>
        <taxon>Sphingomonadaceae</taxon>
        <taxon>Sphingomonas</taxon>
    </lineage>
</organism>
<dbReference type="InterPro" id="IPR039424">
    <property type="entry name" value="SBP_5"/>
</dbReference>
<comment type="similarity">
    <text evidence="2">Belongs to the bacterial solute-binding protein 5 family.</text>
</comment>
<feature type="domain" description="Solute-binding protein family 5" evidence="5">
    <location>
        <begin position="61"/>
        <end position="312"/>
    </location>
</feature>
<reference evidence="6 7" key="1">
    <citation type="submission" date="2017-07" db="EMBL/GenBank/DDBJ databases">
        <authorList>
            <person name="Sun Z.S."/>
            <person name="Albrecht U."/>
            <person name="Echele G."/>
            <person name="Lee C.C."/>
        </authorList>
    </citation>
    <scope>NUCLEOTIDE SEQUENCE [LARGE SCALE GENOMIC DNA]</scope>
    <source>
        <strain evidence="6 7">CGMCC 1.12672</strain>
    </source>
</reference>
<protein>
    <submittedName>
        <fullName evidence="6">Peptide/nickel transport system substrate-binding protein</fullName>
    </submittedName>
</protein>
<evidence type="ECO:0000256" key="1">
    <source>
        <dbReference type="ARBA" id="ARBA00004418"/>
    </source>
</evidence>
<dbReference type="GO" id="GO:1904680">
    <property type="term" value="F:peptide transmembrane transporter activity"/>
    <property type="evidence" value="ECO:0007669"/>
    <property type="project" value="TreeGrafter"/>
</dbReference>
<evidence type="ECO:0000313" key="7">
    <source>
        <dbReference type="Proteomes" id="UP000219494"/>
    </source>
</evidence>
<keyword evidence="4" id="KW-0732">Signal</keyword>
<evidence type="ECO:0000256" key="3">
    <source>
        <dbReference type="ARBA" id="ARBA00022448"/>
    </source>
</evidence>
<dbReference type="PANTHER" id="PTHR30290:SF10">
    <property type="entry name" value="PERIPLASMIC OLIGOPEPTIDE-BINDING PROTEIN-RELATED"/>
    <property type="match status" value="1"/>
</dbReference>
<dbReference type="GO" id="GO:0030313">
    <property type="term" value="C:cell envelope"/>
    <property type="evidence" value="ECO:0007669"/>
    <property type="project" value="UniProtKB-SubCell"/>
</dbReference>
<keyword evidence="7" id="KW-1185">Reference proteome</keyword>
<dbReference type="RefSeq" id="WP_245858480.1">
    <property type="nucleotide sequence ID" value="NZ_OBMI01000003.1"/>
</dbReference>
<comment type="subcellular location">
    <subcellularLocation>
        <location evidence="1">Periplasm</location>
    </subcellularLocation>
</comment>
<evidence type="ECO:0000256" key="4">
    <source>
        <dbReference type="ARBA" id="ARBA00022729"/>
    </source>
</evidence>
<evidence type="ECO:0000259" key="5">
    <source>
        <dbReference type="Pfam" id="PF00496"/>
    </source>
</evidence>
<sequence>MALLAAATLILSGCDRRRDDVPVLVSVIEPVPPRPGPSPTRLVLAAAVSQGLVRFDASGGIEPGLAQRWIVRDDGRSFIFRLQEASWPGGKPIVAEDVARTLRRKLAPRARNPLRPYLTAIDEIVAMTPQVIEVRLRYPRPDLLNLFAHPAMTVPAPDRRVGSGPFRIEPDSGATVLLRPVDDGSDEEDAGTNGIAPEEFVRVRGERAAAAVWRFKEKRSDLVLGGGLSDWPLVAAAGIAPANVHVDTAAGLFGLQVVDRSGPLARADLRAAVAMAIDAEAVTTTVRGGWLPTATILPEQLDSAAPPAPAAWSTTPLAERPSTAVARVAALGEPVRLRIAMPDGPGGTLVYAQIAAGLARAGFRPERVGPAAAADLRLVDEVAPYDSARWYLRTACQPCSASVATLIGDARFAPDVASRARALALADRALADDVAFIPLARPLRWSLVALRLRVFAANARAVHPLNHLRRDTN</sequence>
<dbReference type="AlphaFoldDB" id="A0A285R0J8"/>
<name>A0A285R0J8_9SPHN</name>
<evidence type="ECO:0000313" key="6">
    <source>
        <dbReference type="EMBL" id="SOB87364.1"/>
    </source>
</evidence>
<dbReference type="InterPro" id="IPR000914">
    <property type="entry name" value="SBP_5_dom"/>
</dbReference>
<keyword evidence="3" id="KW-0813">Transport</keyword>
<proteinExistence type="inferred from homology"/>
<dbReference type="PANTHER" id="PTHR30290">
    <property type="entry name" value="PERIPLASMIC BINDING COMPONENT OF ABC TRANSPORTER"/>
    <property type="match status" value="1"/>
</dbReference>
<dbReference type="Proteomes" id="UP000219494">
    <property type="component" value="Unassembled WGS sequence"/>
</dbReference>